<name>A0ABV9P0Q5_9FLAO</name>
<dbReference type="InterPro" id="IPR013766">
    <property type="entry name" value="Thioredoxin_domain"/>
</dbReference>
<dbReference type="Gene3D" id="3.40.30.10">
    <property type="entry name" value="Glutaredoxin"/>
    <property type="match status" value="1"/>
</dbReference>
<organism evidence="3 4">
    <name type="scientific">Flavobacterium ponti</name>
    <dbReference type="NCBI Taxonomy" id="665133"/>
    <lineage>
        <taxon>Bacteria</taxon>
        <taxon>Pseudomonadati</taxon>
        <taxon>Bacteroidota</taxon>
        <taxon>Flavobacteriia</taxon>
        <taxon>Flavobacteriales</taxon>
        <taxon>Flavobacteriaceae</taxon>
        <taxon>Flavobacterium</taxon>
    </lineage>
</organism>
<keyword evidence="1" id="KW-0732">Signal</keyword>
<evidence type="ECO:0000259" key="2">
    <source>
        <dbReference type="PROSITE" id="PS51352"/>
    </source>
</evidence>
<dbReference type="Pfam" id="PF00578">
    <property type="entry name" value="AhpC-TSA"/>
    <property type="match status" value="1"/>
</dbReference>
<feature type="domain" description="Thioredoxin" evidence="2">
    <location>
        <begin position="22"/>
        <end position="177"/>
    </location>
</feature>
<dbReference type="InterPro" id="IPR000866">
    <property type="entry name" value="AhpC/TSA"/>
</dbReference>
<keyword evidence="4" id="KW-1185">Reference proteome</keyword>
<dbReference type="InterPro" id="IPR050553">
    <property type="entry name" value="Thioredoxin_ResA/DsbE_sf"/>
</dbReference>
<gene>
    <name evidence="3" type="ORF">ACFO3U_04185</name>
</gene>
<dbReference type="Proteomes" id="UP001595885">
    <property type="component" value="Unassembled WGS sequence"/>
</dbReference>
<dbReference type="InterPro" id="IPR036249">
    <property type="entry name" value="Thioredoxin-like_sf"/>
</dbReference>
<evidence type="ECO:0000313" key="3">
    <source>
        <dbReference type="EMBL" id="MFC4739183.1"/>
    </source>
</evidence>
<dbReference type="EMBL" id="JBHSGW010000002">
    <property type="protein sequence ID" value="MFC4739183.1"/>
    <property type="molecule type" value="Genomic_DNA"/>
</dbReference>
<dbReference type="CDD" id="cd02966">
    <property type="entry name" value="TlpA_like_family"/>
    <property type="match status" value="1"/>
</dbReference>
<accession>A0ABV9P0Q5</accession>
<dbReference type="PANTHER" id="PTHR42852">
    <property type="entry name" value="THIOL:DISULFIDE INTERCHANGE PROTEIN DSBE"/>
    <property type="match status" value="1"/>
</dbReference>
<protein>
    <submittedName>
        <fullName evidence="3">TlpA disulfide reductase family protein</fullName>
    </submittedName>
</protein>
<sequence length="177" mass="20878">MKFTFSVELLLFLMIFGFKTVAQENKETEPLKIIKSANYEVKSFDYEGLETYMKVEGDTTYVYNFWATWCAPCVKELPSFLKLNEKYKDKPFKLVLVSLDFPKSVEKSLMPFLEKKKMNVEVVLLNDPDANSWIEKIDKDWSGAIPATLIINKNKRKFYEQSFEYEQLEKEVKTFIN</sequence>
<feature type="signal peptide" evidence="1">
    <location>
        <begin position="1"/>
        <end position="22"/>
    </location>
</feature>
<dbReference type="PROSITE" id="PS51352">
    <property type="entry name" value="THIOREDOXIN_2"/>
    <property type="match status" value="1"/>
</dbReference>
<dbReference type="SUPFAM" id="SSF52833">
    <property type="entry name" value="Thioredoxin-like"/>
    <property type="match status" value="1"/>
</dbReference>
<reference evidence="4" key="1">
    <citation type="journal article" date="2019" name="Int. J. Syst. Evol. Microbiol.">
        <title>The Global Catalogue of Microorganisms (GCM) 10K type strain sequencing project: providing services to taxonomists for standard genome sequencing and annotation.</title>
        <authorList>
            <consortium name="The Broad Institute Genomics Platform"/>
            <consortium name="The Broad Institute Genome Sequencing Center for Infectious Disease"/>
            <person name="Wu L."/>
            <person name="Ma J."/>
        </authorList>
    </citation>
    <scope>NUCLEOTIDE SEQUENCE [LARGE SCALE GENOMIC DNA]</scope>
    <source>
        <strain evidence="4">CCUG 50349</strain>
    </source>
</reference>
<evidence type="ECO:0000256" key="1">
    <source>
        <dbReference type="SAM" id="SignalP"/>
    </source>
</evidence>
<dbReference type="RefSeq" id="WP_379738475.1">
    <property type="nucleotide sequence ID" value="NZ_JBHSGW010000002.1"/>
</dbReference>
<comment type="caution">
    <text evidence="3">The sequence shown here is derived from an EMBL/GenBank/DDBJ whole genome shotgun (WGS) entry which is preliminary data.</text>
</comment>
<proteinExistence type="predicted"/>
<evidence type="ECO:0000313" key="4">
    <source>
        <dbReference type="Proteomes" id="UP001595885"/>
    </source>
</evidence>
<feature type="chain" id="PRO_5046203767" evidence="1">
    <location>
        <begin position="23"/>
        <end position="177"/>
    </location>
</feature>
<dbReference type="PANTHER" id="PTHR42852:SF13">
    <property type="entry name" value="PROTEIN DIPZ"/>
    <property type="match status" value="1"/>
</dbReference>